<feature type="compositionally biased region" description="Basic and acidic residues" evidence="2">
    <location>
        <begin position="101"/>
        <end position="127"/>
    </location>
</feature>
<organism evidence="4 5">
    <name type="scientific">Phreatobacter oligotrophus</name>
    <dbReference type="NCBI Taxonomy" id="1122261"/>
    <lineage>
        <taxon>Bacteria</taxon>
        <taxon>Pseudomonadati</taxon>
        <taxon>Pseudomonadota</taxon>
        <taxon>Alphaproteobacteria</taxon>
        <taxon>Hyphomicrobiales</taxon>
        <taxon>Phreatobacteraceae</taxon>
        <taxon>Phreatobacter</taxon>
    </lineage>
</organism>
<keyword evidence="1" id="KW-0694">RNA-binding</keyword>
<dbReference type="InterPro" id="IPR036986">
    <property type="entry name" value="S4_RNA-bd_sf"/>
</dbReference>
<dbReference type="SUPFAM" id="SSF55174">
    <property type="entry name" value="Alpha-L RNA-binding motif"/>
    <property type="match status" value="1"/>
</dbReference>
<dbReference type="CDD" id="cd00165">
    <property type="entry name" value="S4"/>
    <property type="match status" value="1"/>
</dbReference>
<dbReference type="SMART" id="SM00363">
    <property type="entry name" value="S4"/>
    <property type="match status" value="1"/>
</dbReference>
<feature type="domain" description="RNA-binding S4" evidence="3">
    <location>
        <begin position="7"/>
        <end position="73"/>
    </location>
</feature>
<sequence>MSETGRLRIDKWLWFARVVKTRSAAAALCEDGSVRLNGARVDQAHKPVKVGDVLTVALHGRVKVLKVLDLAERRGPYSDAQHLYEDLSPEPPRFDPPSPVAERDAGSGRPTKADRRSLDRLRWGEED</sequence>
<dbReference type="EMBL" id="PZZL01000003">
    <property type="protein sequence ID" value="PTM60421.1"/>
    <property type="molecule type" value="Genomic_DNA"/>
</dbReference>
<evidence type="ECO:0000256" key="2">
    <source>
        <dbReference type="SAM" id="MobiDB-lite"/>
    </source>
</evidence>
<evidence type="ECO:0000313" key="5">
    <source>
        <dbReference type="Proteomes" id="UP000241808"/>
    </source>
</evidence>
<dbReference type="Proteomes" id="UP000241808">
    <property type="component" value="Unassembled WGS sequence"/>
</dbReference>
<comment type="caution">
    <text evidence="4">The sequence shown here is derived from an EMBL/GenBank/DDBJ whole genome shotgun (WGS) entry which is preliminary data.</text>
</comment>
<name>A0A2T4ZEV3_9HYPH</name>
<keyword evidence="4" id="KW-0346">Stress response</keyword>
<dbReference type="RefSeq" id="WP_108176208.1">
    <property type="nucleotide sequence ID" value="NZ_PZZL01000003.1"/>
</dbReference>
<accession>A0A2T4ZEV3</accession>
<dbReference type="GO" id="GO:0003723">
    <property type="term" value="F:RNA binding"/>
    <property type="evidence" value="ECO:0007669"/>
    <property type="project" value="UniProtKB-KW"/>
</dbReference>
<feature type="region of interest" description="Disordered" evidence="2">
    <location>
        <begin position="81"/>
        <end position="127"/>
    </location>
</feature>
<evidence type="ECO:0000256" key="1">
    <source>
        <dbReference type="PROSITE-ProRule" id="PRU00182"/>
    </source>
</evidence>
<dbReference type="Gene3D" id="3.10.290.10">
    <property type="entry name" value="RNA-binding S4 domain"/>
    <property type="match status" value="1"/>
</dbReference>
<reference evidence="4 5" key="1">
    <citation type="submission" date="2018-04" db="EMBL/GenBank/DDBJ databases">
        <title>Genomic Encyclopedia of Archaeal and Bacterial Type Strains, Phase II (KMG-II): from individual species to whole genera.</title>
        <authorList>
            <person name="Goeker M."/>
        </authorList>
    </citation>
    <scope>NUCLEOTIDE SEQUENCE [LARGE SCALE GENOMIC DNA]</scope>
    <source>
        <strain evidence="4 5">DSM 25521</strain>
    </source>
</reference>
<dbReference type="AlphaFoldDB" id="A0A2T4ZEV3"/>
<feature type="compositionally biased region" description="Pro residues" evidence="2">
    <location>
        <begin position="89"/>
        <end position="99"/>
    </location>
</feature>
<evidence type="ECO:0000313" key="4">
    <source>
        <dbReference type="EMBL" id="PTM60421.1"/>
    </source>
</evidence>
<dbReference type="Pfam" id="PF01479">
    <property type="entry name" value="S4"/>
    <property type="match status" value="1"/>
</dbReference>
<keyword evidence="5" id="KW-1185">Reference proteome</keyword>
<dbReference type="InterPro" id="IPR002942">
    <property type="entry name" value="S4_RNA-bd"/>
</dbReference>
<gene>
    <name evidence="4" type="ORF">C8P69_103354</name>
</gene>
<dbReference type="PROSITE" id="PS50889">
    <property type="entry name" value="S4"/>
    <property type="match status" value="1"/>
</dbReference>
<evidence type="ECO:0000259" key="3">
    <source>
        <dbReference type="SMART" id="SM00363"/>
    </source>
</evidence>
<proteinExistence type="predicted"/>
<protein>
    <submittedName>
        <fullName evidence="4">Heat shock protein Hsp15</fullName>
    </submittedName>
</protein>
<dbReference type="OrthoDB" id="9797176at2"/>